<evidence type="ECO:0000313" key="2">
    <source>
        <dbReference type="Proteomes" id="UP001476798"/>
    </source>
</evidence>
<dbReference type="Proteomes" id="UP001476798">
    <property type="component" value="Unassembled WGS sequence"/>
</dbReference>
<gene>
    <name evidence="1" type="ORF">GOODEAATRI_007840</name>
</gene>
<dbReference type="EMBL" id="JAHRIO010010402">
    <property type="protein sequence ID" value="MEQ2161247.1"/>
    <property type="molecule type" value="Genomic_DNA"/>
</dbReference>
<keyword evidence="2" id="KW-1185">Reference proteome</keyword>
<proteinExistence type="predicted"/>
<evidence type="ECO:0000313" key="1">
    <source>
        <dbReference type="EMBL" id="MEQ2161247.1"/>
    </source>
</evidence>
<protein>
    <submittedName>
        <fullName evidence="1">Uncharacterized protein</fullName>
    </submittedName>
</protein>
<sequence>MLFGFHHIQLPYLPSCHRARCHSPTPANLSLFGYSHLLSRDNHLFHHLPRTRKSNSFIYCVNKLFKPFIVVRNCCMHEDLKQNQHDTCRSLEGIHMAGTTA</sequence>
<reference evidence="1 2" key="1">
    <citation type="submission" date="2021-06" db="EMBL/GenBank/DDBJ databases">
        <authorList>
            <person name="Palmer J.M."/>
        </authorList>
    </citation>
    <scope>NUCLEOTIDE SEQUENCE [LARGE SCALE GENOMIC DNA]</scope>
    <source>
        <strain evidence="1 2">GA_2019</strain>
        <tissue evidence="1">Muscle</tissue>
    </source>
</reference>
<accession>A0ABV0MT74</accession>
<organism evidence="1 2">
    <name type="scientific">Goodea atripinnis</name>
    <dbReference type="NCBI Taxonomy" id="208336"/>
    <lineage>
        <taxon>Eukaryota</taxon>
        <taxon>Metazoa</taxon>
        <taxon>Chordata</taxon>
        <taxon>Craniata</taxon>
        <taxon>Vertebrata</taxon>
        <taxon>Euteleostomi</taxon>
        <taxon>Actinopterygii</taxon>
        <taxon>Neopterygii</taxon>
        <taxon>Teleostei</taxon>
        <taxon>Neoteleostei</taxon>
        <taxon>Acanthomorphata</taxon>
        <taxon>Ovalentaria</taxon>
        <taxon>Atherinomorphae</taxon>
        <taxon>Cyprinodontiformes</taxon>
        <taxon>Goodeidae</taxon>
        <taxon>Goodea</taxon>
    </lineage>
</organism>
<comment type="caution">
    <text evidence="1">The sequence shown here is derived from an EMBL/GenBank/DDBJ whole genome shotgun (WGS) entry which is preliminary data.</text>
</comment>
<name>A0ABV0MT74_9TELE</name>